<name>A0AAD7XBJ1_9APHY</name>
<evidence type="ECO:0000313" key="1">
    <source>
        <dbReference type="EMBL" id="KAJ8482294.1"/>
    </source>
</evidence>
<organism evidence="1 2">
    <name type="scientific">Trametes cubensis</name>
    <dbReference type="NCBI Taxonomy" id="1111947"/>
    <lineage>
        <taxon>Eukaryota</taxon>
        <taxon>Fungi</taxon>
        <taxon>Dikarya</taxon>
        <taxon>Basidiomycota</taxon>
        <taxon>Agaricomycotina</taxon>
        <taxon>Agaricomycetes</taxon>
        <taxon>Polyporales</taxon>
        <taxon>Polyporaceae</taxon>
        <taxon>Trametes</taxon>
    </lineage>
</organism>
<protein>
    <submittedName>
        <fullName evidence="1">Uncharacterized protein</fullName>
    </submittedName>
</protein>
<dbReference type="AlphaFoldDB" id="A0AAD7XBJ1"/>
<accession>A0AAD7XBJ1</accession>
<sequence length="122" mass="13050">MSIYQRSEPPSGWVGGLSPFTIYVGVVPDSTTPTAAHNAAIGIQTLLQKYDITDSVNIEFAEFRVRRESGLQLLTCSGAFDPLLDVVGPVSPALGLYIFPGSRPDIKGTMAIYLTESGEGSR</sequence>
<dbReference type="Proteomes" id="UP001215151">
    <property type="component" value="Unassembled WGS sequence"/>
</dbReference>
<reference evidence="1" key="1">
    <citation type="submission" date="2022-11" db="EMBL/GenBank/DDBJ databases">
        <title>Genome Sequence of Cubamyces cubensis.</title>
        <authorList>
            <person name="Buettner E."/>
        </authorList>
    </citation>
    <scope>NUCLEOTIDE SEQUENCE</scope>
    <source>
        <strain evidence="1">MPL-01</strain>
    </source>
</reference>
<proteinExistence type="predicted"/>
<keyword evidence="2" id="KW-1185">Reference proteome</keyword>
<dbReference type="EMBL" id="JAPEVG010000118">
    <property type="protein sequence ID" value="KAJ8482294.1"/>
    <property type="molecule type" value="Genomic_DNA"/>
</dbReference>
<evidence type="ECO:0000313" key="2">
    <source>
        <dbReference type="Proteomes" id="UP001215151"/>
    </source>
</evidence>
<comment type="caution">
    <text evidence="1">The sequence shown here is derived from an EMBL/GenBank/DDBJ whole genome shotgun (WGS) entry which is preliminary data.</text>
</comment>
<gene>
    <name evidence="1" type="ORF">ONZ51_g5459</name>
</gene>